<dbReference type="EMBL" id="HACA01022556">
    <property type="protein sequence ID" value="CDW39917.1"/>
    <property type="molecule type" value="Transcribed_RNA"/>
</dbReference>
<proteinExistence type="predicted"/>
<evidence type="ECO:0000313" key="1">
    <source>
        <dbReference type="EMBL" id="CDW39917.1"/>
    </source>
</evidence>
<protein>
    <submittedName>
        <fullName evidence="1">Uncharacterized protein</fullName>
    </submittedName>
</protein>
<organism evidence="1">
    <name type="scientific">Lepeophtheirus salmonis</name>
    <name type="common">Salmon louse</name>
    <name type="synonym">Caligus salmonis</name>
    <dbReference type="NCBI Taxonomy" id="72036"/>
    <lineage>
        <taxon>Eukaryota</taxon>
        <taxon>Metazoa</taxon>
        <taxon>Ecdysozoa</taxon>
        <taxon>Arthropoda</taxon>
        <taxon>Crustacea</taxon>
        <taxon>Multicrustacea</taxon>
        <taxon>Hexanauplia</taxon>
        <taxon>Copepoda</taxon>
        <taxon>Siphonostomatoida</taxon>
        <taxon>Caligidae</taxon>
        <taxon>Lepeophtheirus</taxon>
    </lineage>
</organism>
<reference evidence="1" key="1">
    <citation type="submission" date="2014-05" db="EMBL/GenBank/DDBJ databases">
        <authorList>
            <person name="Chronopoulou M."/>
        </authorList>
    </citation>
    <scope>NUCLEOTIDE SEQUENCE</scope>
    <source>
        <tissue evidence="1">Whole organism</tissue>
    </source>
</reference>
<dbReference type="AlphaFoldDB" id="A0A0K2UPZ7"/>
<name>A0A0K2UPZ7_LEPSM</name>
<accession>A0A0K2UPZ7</accession>
<sequence>MRISFPLGSSLSPRSDSDFIRDKLTTSSK</sequence>